<feature type="domain" description="ABC transporter" evidence="8">
    <location>
        <begin position="18"/>
        <end position="249"/>
    </location>
</feature>
<protein>
    <recommendedName>
        <fullName evidence="7">Spermidine/putrescine import ATP-binding protein PotA</fullName>
        <ecNumber evidence="7">7.6.2.11</ecNumber>
    </recommendedName>
</protein>
<evidence type="ECO:0000256" key="2">
    <source>
        <dbReference type="ARBA" id="ARBA00022475"/>
    </source>
</evidence>
<keyword evidence="3 7" id="KW-0547">Nucleotide-binding</keyword>
<dbReference type="InterPro" id="IPR050093">
    <property type="entry name" value="ABC_SmlMolc_Importer"/>
</dbReference>
<gene>
    <name evidence="7" type="primary">potA</name>
    <name evidence="9" type="ORF">QO011_002830</name>
</gene>
<dbReference type="InterPro" id="IPR008995">
    <property type="entry name" value="Mo/tungstate-bd_C_term_dom"/>
</dbReference>
<keyword evidence="10" id="KW-1185">Reference proteome</keyword>
<dbReference type="GO" id="GO:0005524">
    <property type="term" value="F:ATP binding"/>
    <property type="evidence" value="ECO:0007669"/>
    <property type="project" value="UniProtKB-KW"/>
</dbReference>
<accession>A0ABU0J971</accession>
<dbReference type="InterPro" id="IPR013611">
    <property type="entry name" value="Transp-assoc_OB_typ2"/>
</dbReference>
<dbReference type="NCBIfam" id="TIGR01187">
    <property type="entry name" value="potA"/>
    <property type="match status" value="1"/>
</dbReference>
<keyword evidence="2 7" id="KW-1003">Cell membrane</keyword>
<keyword evidence="5 7" id="KW-1278">Translocase</keyword>
<evidence type="ECO:0000256" key="6">
    <source>
        <dbReference type="ARBA" id="ARBA00023136"/>
    </source>
</evidence>
<evidence type="ECO:0000256" key="7">
    <source>
        <dbReference type="RuleBase" id="RU364083"/>
    </source>
</evidence>
<dbReference type="InterPro" id="IPR003439">
    <property type="entry name" value="ABC_transporter-like_ATP-bd"/>
</dbReference>
<dbReference type="Pfam" id="PF08402">
    <property type="entry name" value="TOBE_2"/>
    <property type="match status" value="1"/>
</dbReference>
<dbReference type="InterPro" id="IPR005893">
    <property type="entry name" value="PotA-like"/>
</dbReference>
<comment type="catalytic activity">
    <reaction evidence="7">
        <text>ATP + H2O + polyamine-[polyamine-binding protein]Side 1 = ADP + phosphate + polyamineSide 2 + [polyamine-binding protein]Side 1.</text>
        <dbReference type="EC" id="7.6.2.11"/>
    </reaction>
</comment>
<evidence type="ECO:0000313" key="9">
    <source>
        <dbReference type="EMBL" id="MDQ0469814.1"/>
    </source>
</evidence>
<evidence type="ECO:0000313" key="10">
    <source>
        <dbReference type="Proteomes" id="UP001242480"/>
    </source>
</evidence>
<dbReference type="Gene3D" id="2.40.50.100">
    <property type="match status" value="1"/>
</dbReference>
<dbReference type="EC" id="7.6.2.11" evidence="7"/>
<dbReference type="PROSITE" id="PS50893">
    <property type="entry name" value="ABC_TRANSPORTER_2"/>
    <property type="match status" value="1"/>
</dbReference>
<evidence type="ECO:0000256" key="4">
    <source>
        <dbReference type="ARBA" id="ARBA00022840"/>
    </source>
</evidence>
<dbReference type="SUPFAM" id="SSF52540">
    <property type="entry name" value="P-loop containing nucleoside triphosphate hydrolases"/>
    <property type="match status" value="1"/>
</dbReference>
<evidence type="ECO:0000259" key="8">
    <source>
        <dbReference type="PROSITE" id="PS50893"/>
    </source>
</evidence>
<dbReference type="PANTHER" id="PTHR42781:SF6">
    <property type="entry name" value="SPERMIDINE_PUTRESCINE IMPORT ATP-BINDING PROTEIN POTA"/>
    <property type="match status" value="1"/>
</dbReference>
<comment type="subunit">
    <text evidence="7">The complex is composed of two ATP-binding proteins (PotA), two transmembrane proteins (PotB and PotC) and a solute-binding protein (PotD).</text>
</comment>
<evidence type="ECO:0000256" key="1">
    <source>
        <dbReference type="ARBA" id="ARBA00022448"/>
    </source>
</evidence>
<dbReference type="PANTHER" id="PTHR42781">
    <property type="entry name" value="SPERMIDINE/PUTRESCINE IMPORT ATP-BINDING PROTEIN POTA"/>
    <property type="match status" value="1"/>
</dbReference>
<dbReference type="InterPro" id="IPR027417">
    <property type="entry name" value="P-loop_NTPase"/>
</dbReference>
<keyword evidence="1 7" id="KW-0813">Transport</keyword>
<dbReference type="SUPFAM" id="SSF50331">
    <property type="entry name" value="MOP-like"/>
    <property type="match status" value="1"/>
</dbReference>
<keyword evidence="4 7" id="KW-0067">ATP-binding</keyword>
<dbReference type="SMART" id="SM00382">
    <property type="entry name" value="AAA"/>
    <property type="match status" value="1"/>
</dbReference>
<evidence type="ECO:0000256" key="3">
    <source>
        <dbReference type="ARBA" id="ARBA00022741"/>
    </source>
</evidence>
<comment type="caution">
    <text evidence="9">The sequence shown here is derived from an EMBL/GenBank/DDBJ whole genome shotgun (WGS) entry which is preliminary data.</text>
</comment>
<dbReference type="Gene3D" id="3.40.50.300">
    <property type="entry name" value="P-loop containing nucleotide triphosphate hydrolases"/>
    <property type="match status" value="1"/>
</dbReference>
<dbReference type="EMBL" id="JAUSVX010000004">
    <property type="protein sequence ID" value="MDQ0469814.1"/>
    <property type="molecule type" value="Genomic_DNA"/>
</dbReference>
<proteinExistence type="inferred from homology"/>
<comment type="similarity">
    <text evidence="7">Belongs to the ABC transporter superfamily. Spermidine/putrescine importer (TC 3.A.1.11.1) family.</text>
</comment>
<dbReference type="InterPro" id="IPR003593">
    <property type="entry name" value="AAA+_ATPase"/>
</dbReference>
<dbReference type="PROSITE" id="PS00211">
    <property type="entry name" value="ABC_TRANSPORTER_1"/>
    <property type="match status" value="1"/>
</dbReference>
<name>A0ABU0J971_9HYPH</name>
<reference evidence="9 10" key="1">
    <citation type="submission" date="2023-07" db="EMBL/GenBank/DDBJ databases">
        <title>Genomic Encyclopedia of Type Strains, Phase IV (KMG-IV): sequencing the most valuable type-strain genomes for metagenomic binning, comparative biology and taxonomic classification.</title>
        <authorList>
            <person name="Goeker M."/>
        </authorList>
    </citation>
    <scope>NUCLEOTIDE SEQUENCE [LARGE SCALE GENOMIC DNA]</scope>
    <source>
        <strain evidence="9 10">DSM 19619</strain>
    </source>
</reference>
<evidence type="ECO:0000256" key="5">
    <source>
        <dbReference type="ARBA" id="ARBA00022967"/>
    </source>
</evidence>
<dbReference type="RefSeq" id="WP_307272904.1">
    <property type="nucleotide sequence ID" value="NZ_JAUSVX010000004.1"/>
</dbReference>
<sequence length="367" mass="39458">MNAIPQSGARTELSTPIVSFRGVSRSYDGRTPVVDGLDLDIRAGEFLTLLGPSGSGKTTTLMMLAGFEWPDRGEIRLNGRDITRLPAYGREMGVVFQSYALFPHMSVAENIAFPLGVRKMPRAEQARLVEQALALVHLAGLGGRKPQQLSGGQQQRVALARALVYRPRLVLMDEPLGALDKALRESMQAELKQIHRQLGITFVYVTHDQDEALTMSDRVAVFHQGRIAQIAAPETLYRRPASRFVAGFVGETNLIEGTVTALDQDRARLRLPNGAMVEGWRSEGLAEGGAAVLAVRPEAVALRPAGGGTIDGIVADAAFHGDHLRLQVEAEGTAVQVKIGAAAGVVVPRRLERVGLALPAEDCVVLA</sequence>
<keyword evidence="6 7" id="KW-0472">Membrane</keyword>
<organism evidence="9 10">
    <name type="scientific">Labrys wisconsinensis</name>
    <dbReference type="NCBI Taxonomy" id="425677"/>
    <lineage>
        <taxon>Bacteria</taxon>
        <taxon>Pseudomonadati</taxon>
        <taxon>Pseudomonadota</taxon>
        <taxon>Alphaproteobacteria</taxon>
        <taxon>Hyphomicrobiales</taxon>
        <taxon>Xanthobacteraceae</taxon>
        <taxon>Labrys</taxon>
    </lineage>
</organism>
<dbReference type="InterPro" id="IPR017871">
    <property type="entry name" value="ABC_transporter-like_CS"/>
</dbReference>
<dbReference type="Pfam" id="PF00005">
    <property type="entry name" value="ABC_tran"/>
    <property type="match status" value="1"/>
</dbReference>
<comment type="function">
    <text evidence="7">Part of the ABC transporter complex PotABCD involved in spermidine/putrescine import. Responsible for energy coupling to the transport system.</text>
</comment>
<dbReference type="Proteomes" id="UP001242480">
    <property type="component" value="Unassembled WGS sequence"/>
</dbReference>